<dbReference type="Proteomes" id="UP001237869">
    <property type="component" value="Chromosome"/>
</dbReference>
<organism evidence="7 8">
    <name type="scientific">Carsonella ruddii</name>
    <dbReference type="NCBI Taxonomy" id="114186"/>
    <lineage>
        <taxon>Bacteria</taxon>
        <taxon>Pseudomonadati</taxon>
        <taxon>Pseudomonadota</taxon>
        <taxon>Gammaproteobacteria</taxon>
        <taxon>Oceanospirillales</taxon>
        <taxon>Halomonadaceae</taxon>
        <taxon>Zymobacter group</taxon>
        <taxon>Candidatus Carsonella</taxon>
    </lineage>
</organism>
<comment type="similarity">
    <text evidence="1">Belongs to the bacterial ribosomal protein bL27 family.</text>
</comment>
<feature type="region of interest" description="Disordered" evidence="6">
    <location>
        <begin position="1"/>
        <end position="20"/>
    </location>
</feature>
<protein>
    <recommendedName>
        <fullName evidence="4">Large ribosomal subunit protein bL27</fullName>
    </recommendedName>
    <alternativeName>
        <fullName evidence="5">50S ribosomal protein L27</fullName>
    </alternativeName>
</protein>
<dbReference type="PANTHER" id="PTHR15893:SF0">
    <property type="entry name" value="LARGE RIBOSOMAL SUBUNIT PROTEIN BL27M"/>
    <property type="match status" value="1"/>
</dbReference>
<evidence type="ECO:0000313" key="7">
    <source>
        <dbReference type="EMBL" id="WGS67203.1"/>
    </source>
</evidence>
<dbReference type="GO" id="GO:1990904">
    <property type="term" value="C:ribonucleoprotein complex"/>
    <property type="evidence" value="ECO:0007669"/>
    <property type="project" value="UniProtKB-KW"/>
</dbReference>
<keyword evidence="2 7" id="KW-0689">Ribosomal protein</keyword>
<evidence type="ECO:0000256" key="3">
    <source>
        <dbReference type="ARBA" id="ARBA00023274"/>
    </source>
</evidence>
<dbReference type="Gene3D" id="2.40.50.100">
    <property type="match status" value="1"/>
</dbReference>
<dbReference type="Pfam" id="PF01016">
    <property type="entry name" value="Ribosomal_L27"/>
    <property type="match status" value="1"/>
</dbReference>
<dbReference type="GO" id="GO:0003735">
    <property type="term" value="F:structural constituent of ribosome"/>
    <property type="evidence" value="ECO:0007669"/>
    <property type="project" value="InterPro"/>
</dbReference>
<dbReference type="SUPFAM" id="SSF110324">
    <property type="entry name" value="Ribosomal L27 protein-like"/>
    <property type="match status" value="1"/>
</dbReference>
<evidence type="ECO:0000256" key="4">
    <source>
        <dbReference type="ARBA" id="ARBA00035175"/>
    </source>
</evidence>
<keyword evidence="3" id="KW-0687">Ribonucleoprotein</keyword>
<dbReference type="GO" id="GO:0006412">
    <property type="term" value="P:translation"/>
    <property type="evidence" value="ECO:0007669"/>
    <property type="project" value="InterPro"/>
</dbReference>
<name>A0AAJ6JW55_CARRU</name>
<dbReference type="PRINTS" id="PR00063">
    <property type="entry name" value="RIBOSOMALL27"/>
</dbReference>
<dbReference type="AlphaFoldDB" id="A0AAJ6JW55"/>
<dbReference type="EMBL" id="CP092148">
    <property type="protein sequence ID" value="WGS67203.1"/>
    <property type="molecule type" value="Genomic_DNA"/>
</dbReference>
<evidence type="ECO:0000256" key="5">
    <source>
        <dbReference type="ARBA" id="ARBA00035477"/>
    </source>
</evidence>
<proteinExistence type="inferred from homology"/>
<evidence type="ECO:0000256" key="2">
    <source>
        <dbReference type="ARBA" id="ARBA00022980"/>
    </source>
</evidence>
<evidence type="ECO:0000313" key="8">
    <source>
        <dbReference type="Proteomes" id="UP001237869"/>
    </source>
</evidence>
<sequence length="85" mass="9660">MAQKKAGGSSRNGRDSNSKRLGIKVYNNNYINKGSIIVRQNGLKINSGKNTFISKNYSIHSLINGIVNFYEKKKKIFIEVNNVYY</sequence>
<dbReference type="RefSeq" id="WP_280956007.1">
    <property type="nucleotide sequence ID" value="NZ_CP092145.1"/>
</dbReference>
<evidence type="ECO:0000256" key="1">
    <source>
        <dbReference type="ARBA" id="ARBA00010797"/>
    </source>
</evidence>
<dbReference type="PANTHER" id="PTHR15893">
    <property type="entry name" value="RIBOSOMAL PROTEIN L27"/>
    <property type="match status" value="1"/>
</dbReference>
<accession>A0AAJ6JW55</accession>
<gene>
    <name evidence="7" type="ORF">MEJ65_00875</name>
</gene>
<dbReference type="InterPro" id="IPR001684">
    <property type="entry name" value="Ribosomal_bL27"/>
</dbReference>
<reference evidence="7" key="1">
    <citation type="submission" date="2022-02" db="EMBL/GenBank/DDBJ databases">
        <title>Long-read sequencing of the primary endosymbionts of Cacopsylla melanoneura.</title>
        <authorList>
            <person name="Dittmer J."/>
            <person name="Corretto E."/>
            <person name="Stauffer C."/>
            <person name="Schuler H."/>
        </authorList>
    </citation>
    <scope>NUCLEOTIDE SEQUENCE</scope>
    <source>
        <strain evidence="7">Cmel4</strain>
    </source>
</reference>
<evidence type="ECO:0000256" key="6">
    <source>
        <dbReference type="SAM" id="MobiDB-lite"/>
    </source>
</evidence>
<dbReference type="GO" id="GO:0005840">
    <property type="term" value="C:ribosome"/>
    <property type="evidence" value="ECO:0007669"/>
    <property type="project" value="UniProtKB-KW"/>
</dbReference>